<dbReference type="Proteomes" id="UP000006402">
    <property type="component" value="Unassembled WGS sequence"/>
</dbReference>
<comment type="caution">
    <text evidence="1">The sequence shown here is derived from an EMBL/GenBank/DDBJ whole genome shotgun (WGS) entry which is preliminary data.</text>
</comment>
<dbReference type="AlphaFoldDB" id="A0AAV3GTA5"/>
<protein>
    <submittedName>
        <fullName evidence="1">Uncharacterized protein</fullName>
    </submittedName>
</protein>
<reference evidence="1 2" key="1">
    <citation type="submission" date="2012-04" db="EMBL/GenBank/DDBJ databases">
        <authorList>
            <person name="Weinstock G."/>
            <person name="Sodergren E."/>
            <person name="Lobos E.A."/>
            <person name="Fulton L."/>
            <person name="Fulton R."/>
            <person name="Courtney L."/>
            <person name="Fronick C."/>
            <person name="O'Laughlin M."/>
            <person name="Godfrey J."/>
            <person name="Wilson R.M."/>
            <person name="Miner T."/>
            <person name="Farmer C."/>
            <person name="Delehaunty K."/>
            <person name="Cordes M."/>
            <person name="Minx P."/>
            <person name="Tomlinson C."/>
            <person name="Chen J."/>
            <person name="Wollam A."/>
            <person name="Pepin K.H."/>
            <person name="Bhonagiri V."/>
            <person name="Zhang X."/>
            <person name="Suruliraj S."/>
            <person name="Warren W."/>
            <person name="Mitreva M."/>
            <person name="Mardis E.R."/>
            <person name="Wilson R.K."/>
        </authorList>
    </citation>
    <scope>NUCLEOTIDE SEQUENCE [LARGE SCALE GENOMIC DNA]</scope>
    <source>
        <strain evidence="1 2">R496</strain>
    </source>
</reference>
<accession>A0AAV3GTA5</accession>
<sequence>MDIKNIVTYVTVGMKRLYIDQTYYQVEPKVVDVEIIKIGINIKI</sequence>
<proteinExistence type="predicted"/>
<evidence type="ECO:0000313" key="1">
    <source>
        <dbReference type="EMBL" id="EJX49955.1"/>
    </source>
</evidence>
<organism evidence="1 2">
    <name type="scientific">Enterococcus faecium R496</name>
    <dbReference type="NCBI Taxonomy" id="1134836"/>
    <lineage>
        <taxon>Bacteria</taxon>
        <taxon>Bacillati</taxon>
        <taxon>Bacillota</taxon>
        <taxon>Bacilli</taxon>
        <taxon>Lactobacillales</taxon>
        <taxon>Enterococcaceae</taxon>
        <taxon>Enterococcus</taxon>
    </lineage>
</organism>
<evidence type="ECO:0000313" key="2">
    <source>
        <dbReference type="Proteomes" id="UP000006402"/>
    </source>
</evidence>
<name>A0AAV3GTA5_ENTFC</name>
<gene>
    <name evidence="1" type="ORF">HMPREF1378_02475</name>
</gene>
<dbReference type="EMBL" id="AMAH01000188">
    <property type="protein sequence ID" value="EJX49955.1"/>
    <property type="molecule type" value="Genomic_DNA"/>
</dbReference>